<dbReference type="GO" id="GO:0007009">
    <property type="term" value="P:plasma membrane organization"/>
    <property type="evidence" value="ECO:0007669"/>
    <property type="project" value="InterPro"/>
</dbReference>
<reference evidence="4" key="3">
    <citation type="submission" date="2022-06" db="UniProtKB">
        <authorList>
            <consortium name="EnsemblMetazoa"/>
        </authorList>
    </citation>
    <scope>IDENTIFICATION</scope>
</reference>
<dbReference type="GO" id="GO:0003779">
    <property type="term" value="F:actin binding"/>
    <property type="evidence" value="ECO:0007669"/>
    <property type="project" value="InterPro"/>
</dbReference>
<dbReference type="OrthoDB" id="6516491at2759"/>
<dbReference type="Proteomes" id="UP000070412">
    <property type="component" value="Unassembled WGS sequence"/>
</dbReference>
<feature type="region of interest" description="Disordered" evidence="1">
    <location>
        <begin position="419"/>
        <end position="463"/>
    </location>
</feature>
<evidence type="ECO:0000313" key="3">
    <source>
        <dbReference type="EMBL" id="KAF7491665.1"/>
    </source>
</evidence>
<dbReference type="GO" id="GO:0009898">
    <property type="term" value="C:cytoplasmic side of plasma membrane"/>
    <property type="evidence" value="ECO:0007669"/>
    <property type="project" value="TreeGrafter"/>
</dbReference>
<dbReference type="SUPFAM" id="SSF103657">
    <property type="entry name" value="BAR/IMD domain-like"/>
    <property type="match status" value="1"/>
</dbReference>
<feature type="compositionally biased region" description="Low complexity" evidence="1">
    <location>
        <begin position="584"/>
        <end position="599"/>
    </location>
</feature>
<accession>A0A834R6X5</accession>
<dbReference type="PROSITE" id="PS51338">
    <property type="entry name" value="IMD"/>
    <property type="match status" value="1"/>
</dbReference>
<feature type="compositionally biased region" description="Polar residues" evidence="1">
    <location>
        <begin position="644"/>
        <end position="659"/>
    </location>
</feature>
<evidence type="ECO:0000256" key="1">
    <source>
        <dbReference type="SAM" id="MobiDB-lite"/>
    </source>
</evidence>
<organism evidence="3">
    <name type="scientific">Sarcoptes scabiei</name>
    <name type="common">Itch mite</name>
    <name type="synonym">Acarus scabiei</name>
    <dbReference type="NCBI Taxonomy" id="52283"/>
    <lineage>
        <taxon>Eukaryota</taxon>
        <taxon>Metazoa</taxon>
        <taxon>Ecdysozoa</taxon>
        <taxon>Arthropoda</taxon>
        <taxon>Chelicerata</taxon>
        <taxon>Arachnida</taxon>
        <taxon>Acari</taxon>
        <taxon>Acariformes</taxon>
        <taxon>Sarcoptiformes</taxon>
        <taxon>Astigmata</taxon>
        <taxon>Psoroptidia</taxon>
        <taxon>Sarcoptoidea</taxon>
        <taxon>Sarcoptidae</taxon>
        <taxon>Sarcoptinae</taxon>
        <taxon>Sarcoptes</taxon>
    </lineage>
</organism>
<feature type="region of interest" description="Disordered" evidence="1">
    <location>
        <begin position="313"/>
        <end position="334"/>
    </location>
</feature>
<dbReference type="EnsemblMetazoa" id="SSS_5209s_mrna">
    <property type="protein sequence ID" value="KAF7491665.1"/>
    <property type="gene ID" value="SSS_5209"/>
</dbReference>
<feature type="domain" description="IMD" evidence="2">
    <location>
        <begin position="3"/>
        <end position="279"/>
    </location>
</feature>
<dbReference type="Gene3D" id="1.20.1270.60">
    <property type="entry name" value="Arfaptin homology (AH) domain/BAR domain"/>
    <property type="match status" value="1"/>
</dbReference>
<gene>
    <name evidence="3" type="ORF">SSS_5209</name>
</gene>
<reference evidence="3" key="2">
    <citation type="submission" date="2020-01" db="EMBL/GenBank/DDBJ databases">
        <authorList>
            <person name="Korhonen P.K.K."/>
            <person name="Guangxu M.G."/>
            <person name="Wang T.W."/>
            <person name="Stroehlein A.J.S."/>
            <person name="Young N.D."/>
            <person name="Ang C.-S.A."/>
            <person name="Fernando D.W.F."/>
            <person name="Lu H.L."/>
            <person name="Taylor S.T."/>
            <person name="Ehtesham M.E.M."/>
            <person name="Najaraj S.H.N."/>
            <person name="Harsha G.H.G."/>
            <person name="Madugundu A.M."/>
            <person name="Renuse S.R."/>
            <person name="Holt D.H."/>
            <person name="Pandey A.P."/>
            <person name="Papenfuss A.P."/>
            <person name="Gasser R.B.G."/>
            <person name="Fischer K.F."/>
        </authorList>
    </citation>
    <scope>NUCLEOTIDE SEQUENCE</scope>
    <source>
        <strain evidence="3">SSS_KF_BRIS2020</strain>
    </source>
</reference>
<dbReference type="GO" id="GO:0015629">
    <property type="term" value="C:actin cytoskeleton"/>
    <property type="evidence" value="ECO:0007669"/>
    <property type="project" value="TreeGrafter"/>
</dbReference>
<name>A0A834R6X5_SARSC</name>
<reference evidence="5" key="1">
    <citation type="journal article" date="2020" name="PLoS Negl. Trop. Dis.">
        <title>High-quality nuclear genome for Sarcoptes scabiei-A critical resource for a neglected parasite.</title>
        <authorList>
            <person name="Korhonen P.K."/>
            <person name="Gasser R.B."/>
            <person name="Ma G."/>
            <person name="Wang T."/>
            <person name="Stroehlein A.J."/>
            <person name="Young N.D."/>
            <person name="Ang C.S."/>
            <person name="Fernando D.D."/>
            <person name="Lu H.C."/>
            <person name="Taylor S."/>
            <person name="Reynolds S.L."/>
            <person name="Mofiz E."/>
            <person name="Najaraj S.H."/>
            <person name="Gowda H."/>
            <person name="Madugundu A."/>
            <person name="Renuse S."/>
            <person name="Holt D."/>
            <person name="Pandey A."/>
            <person name="Papenfuss A.T."/>
            <person name="Fischer K."/>
        </authorList>
    </citation>
    <scope>NUCLEOTIDE SEQUENCE [LARGE SCALE GENOMIC DNA]</scope>
</reference>
<feature type="compositionally biased region" description="Polar residues" evidence="1">
    <location>
        <begin position="421"/>
        <end position="436"/>
    </location>
</feature>
<feature type="region of interest" description="Disordered" evidence="1">
    <location>
        <begin position="629"/>
        <end position="691"/>
    </location>
</feature>
<dbReference type="InterPro" id="IPR013606">
    <property type="entry name" value="I-BAR_dom"/>
</dbReference>
<evidence type="ECO:0000313" key="5">
    <source>
        <dbReference type="Proteomes" id="UP000070412"/>
    </source>
</evidence>
<feature type="region of interest" description="Disordered" evidence="1">
    <location>
        <begin position="564"/>
        <end position="599"/>
    </location>
</feature>
<dbReference type="EMBL" id="WVUK01000058">
    <property type="protein sequence ID" value="KAF7491665.1"/>
    <property type="molecule type" value="Genomic_DNA"/>
</dbReference>
<feature type="compositionally biased region" description="Low complexity" evidence="1">
    <location>
        <begin position="668"/>
        <end position="680"/>
    </location>
</feature>
<dbReference type="GO" id="GO:0030031">
    <property type="term" value="P:cell projection assembly"/>
    <property type="evidence" value="ECO:0007669"/>
    <property type="project" value="TreeGrafter"/>
</dbReference>
<feature type="compositionally biased region" description="Polar residues" evidence="1">
    <location>
        <begin position="320"/>
        <end position="331"/>
    </location>
</feature>
<sequence>MMESAIMTEQDCNVLGGFFQIIVNDLKNGTSTWDDFLLKATKYQTSLKTTIAASTAFLDAFQKVADMATTTRGGTKEIGTALTRLCLRQRSVEAKLKSYASALFDCLILPLQERLEEWKKTTIQLDKERSKELKRLRHELKKRQYSDSLSVTANIRNKKHSSRLNKGNFFENIYGTIGGGHHKSSSSLSKSVDSELDCNDRLLLLEEFEKKAVRRALIEERSRFCLFVKLLRPIIEEEISMISEISNVQEILESLMKLTSDPYDLPVSSESVISHLKLSKHDTLVWNLHTPPSSPSSLGSRKSSMCSISSYNSSSSNSNYGQTNHHSSKYSLRSDFPKNSYEYQSKNSYVTDESTRNKMGHIDSHISNHNLEKKKNVTKISSTNPFLNSYHQLDNDEIFFDKTISSTNSNTYLFASKESDGSITPTNPEQNKNLMNSDLDRISVRSNKPPAPPVRRTSSLSNPNGLATIESLKNCSKKIISKVDAVNKDDEIEKNLSLYDEINVLTKSMNDINFSLNHTDFSDSSFLKTHNDKLLDEREEKSDYLNTRKLFESMKQNNSNIFKSEDESSQLPLPAPPPEAFVESNTSLSLKNSNSSSNHIHSYQQHHYNKITNVHREFLETLNSKLSQSPLSLQNPRVSRRSSKQSISDDFAVSNYSETSGKHRSHSSRSQSASRMSSRKNSMEKNNGSVLESSSFTESFAEKLNQTVLHQKQHSAEIAKAAASNALQRKQSVPDLNEFHLPNKNQNRVNFSSALNLNSTSINQPFQVVEIQTNSTQQPIYASRNQLNLTSPYGGGFMGISSIYNSERSSHQTNGFFNKVCYAVIDFSLS</sequence>
<proteinExistence type="predicted"/>
<dbReference type="GO" id="GO:0005543">
    <property type="term" value="F:phospholipid binding"/>
    <property type="evidence" value="ECO:0007669"/>
    <property type="project" value="TreeGrafter"/>
</dbReference>
<evidence type="ECO:0000259" key="2">
    <source>
        <dbReference type="PROSITE" id="PS51338"/>
    </source>
</evidence>
<evidence type="ECO:0000313" key="4">
    <source>
        <dbReference type="EnsemblMetazoa" id="KAF7491665.1"/>
    </source>
</evidence>
<dbReference type="Pfam" id="PF08397">
    <property type="entry name" value="IMD"/>
    <property type="match status" value="1"/>
</dbReference>
<dbReference type="PANTHER" id="PTHR15708">
    <property type="entry name" value="ACTIN BUNDLING/MISSING IN METASTASIS-RELATED"/>
    <property type="match status" value="1"/>
</dbReference>
<dbReference type="InterPro" id="IPR030127">
    <property type="entry name" value="MTSS1/MTSS2"/>
</dbReference>
<dbReference type="AlphaFoldDB" id="A0A834R6X5"/>
<keyword evidence="5" id="KW-1185">Reference proteome</keyword>
<dbReference type="PANTHER" id="PTHR15708:SF4">
    <property type="entry name" value="FI21477P1-RELATED"/>
    <property type="match status" value="1"/>
</dbReference>
<dbReference type="InterPro" id="IPR027267">
    <property type="entry name" value="AH/BAR_dom_sf"/>
</dbReference>
<protein>
    <submittedName>
        <fullName evidence="3">Metastasis suppressor protein 1</fullName>
    </submittedName>
</protein>